<comment type="caution">
    <text evidence="2">The sequence shown here is derived from an EMBL/GenBank/DDBJ whole genome shotgun (WGS) entry which is preliminary data.</text>
</comment>
<reference evidence="2" key="1">
    <citation type="submission" date="2021-03" db="EMBL/GenBank/DDBJ databases">
        <title>Genomic Encyclopedia of Type Strains, Phase IV (KMG-V): Genome sequencing to study the core and pangenomes of soil and plant-associated prokaryotes.</title>
        <authorList>
            <person name="Whitman W."/>
        </authorList>
    </citation>
    <scope>NUCLEOTIDE SEQUENCE</scope>
    <source>
        <strain evidence="2">C4</strain>
    </source>
</reference>
<evidence type="ECO:0000313" key="2">
    <source>
        <dbReference type="EMBL" id="MBP2201510.1"/>
    </source>
</evidence>
<dbReference type="SUPFAM" id="SSF143870">
    <property type="entry name" value="PF0523-like"/>
    <property type="match status" value="1"/>
</dbReference>
<dbReference type="Pfam" id="PF08617">
    <property type="entry name" value="CGI-121"/>
    <property type="match status" value="1"/>
</dbReference>
<dbReference type="Proteomes" id="UP000740329">
    <property type="component" value="Unassembled WGS sequence"/>
</dbReference>
<dbReference type="NCBIfam" id="NF011465">
    <property type="entry name" value="PRK14886.1-1"/>
    <property type="match status" value="1"/>
</dbReference>
<dbReference type="EMBL" id="JAGGMV010000002">
    <property type="protein sequence ID" value="MBP2201510.1"/>
    <property type="molecule type" value="Genomic_DNA"/>
</dbReference>
<name>A0A8J7S4S9_METVO</name>
<comment type="similarity">
    <text evidence="1">Belongs to the CGI121/TPRKB family.</text>
</comment>
<evidence type="ECO:0000256" key="1">
    <source>
        <dbReference type="ARBA" id="ARBA00005546"/>
    </source>
</evidence>
<protein>
    <submittedName>
        <fullName evidence="2">tRNA threonylcarbamoyladenosine modification (KEOPS) complex Cgi121 subunit</fullName>
    </submittedName>
</protein>
<evidence type="ECO:0000313" key="3">
    <source>
        <dbReference type="Proteomes" id="UP000740329"/>
    </source>
</evidence>
<organism evidence="2 3">
    <name type="scientific">Methanococcus voltae</name>
    <dbReference type="NCBI Taxonomy" id="2188"/>
    <lineage>
        <taxon>Archaea</taxon>
        <taxon>Methanobacteriati</taxon>
        <taxon>Methanobacteriota</taxon>
        <taxon>Methanomada group</taxon>
        <taxon>Methanococci</taxon>
        <taxon>Methanococcales</taxon>
        <taxon>Methanococcaceae</taxon>
        <taxon>Methanococcus</taxon>
    </lineage>
</organism>
<dbReference type="InterPro" id="IPR036504">
    <property type="entry name" value="CGI121/TPRKB_sf"/>
</dbReference>
<dbReference type="InterPro" id="IPR013926">
    <property type="entry name" value="CGI121/TPRKB"/>
</dbReference>
<dbReference type="AlphaFoldDB" id="A0A8J7S4S9"/>
<dbReference type="RefSeq" id="WP_310572593.1">
    <property type="nucleotide sequence ID" value="NZ_JAGGMU010000002.1"/>
</dbReference>
<accession>A0A8J7S4S9</accession>
<dbReference type="Gene3D" id="3.30.2380.10">
    <property type="entry name" value="CGI121/TPRKB"/>
    <property type="match status" value="1"/>
</dbReference>
<gene>
    <name evidence="2" type="ORF">J3E07_000922</name>
</gene>
<proteinExistence type="inferred from homology"/>
<sequence length="176" mass="19927">MNEIMKEIVEKNKFKINGETFIILGINNATINNDIFQLNKKFEFQMLNADCIATISHIKQGIVQAMTKKNISNNFWVEILVRASATRQISTAIKLLGAKSGNVCLICKDEKVAEVIIDKIGGNVQKDVVEFLNVSDDFNNEKFKNIVSIYDLKNVYTVENLIKRVIEEIAIVECKV</sequence>